<dbReference type="Pfam" id="PF16132">
    <property type="entry name" value="DUF4843"/>
    <property type="match status" value="1"/>
</dbReference>
<dbReference type="EMBL" id="BAAAZI010000006">
    <property type="protein sequence ID" value="GAA4137477.1"/>
    <property type="molecule type" value="Genomic_DNA"/>
</dbReference>
<name>A0ABP7YL33_9SPHI</name>
<comment type="caution">
    <text evidence="1">The sequence shown here is derived from an EMBL/GenBank/DDBJ whole genome shotgun (WGS) entry which is preliminary data.</text>
</comment>
<evidence type="ECO:0008006" key="3">
    <source>
        <dbReference type="Google" id="ProtNLM"/>
    </source>
</evidence>
<reference evidence="2" key="1">
    <citation type="journal article" date="2019" name="Int. J. Syst. Evol. Microbiol.">
        <title>The Global Catalogue of Microorganisms (GCM) 10K type strain sequencing project: providing services to taxonomists for standard genome sequencing and annotation.</title>
        <authorList>
            <consortium name="The Broad Institute Genomics Platform"/>
            <consortium name="The Broad Institute Genome Sequencing Center for Infectious Disease"/>
            <person name="Wu L."/>
            <person name="Ma J."/>
        </authorList>
    </citation>
    <scope>NUCLEOTIDE SEQUENCE [LARGE SCALE GENOMIC DNA]</scope>
    <source>
        <strain evidence="2">JCM 16704</strain>
    </source>
</reference>
<protein>
    <recommendedName>
        <fullName evidence="3">DUF4843 domain-containing protein</fullName>
    </recommendedName>
</protein>
<evidence type="ECO:0000313" key="1">
    <source>
        <dbReference type="EMBL" id="GAA4137477.1"/>
    </source>
</evidence>
<keyword evidence="2" id="KW-1185">Reference proteome</keyword>
<sequence>MGCKELELKEFDLKNAYISFAVPDRSYMPKEPFLDSMTYSFATDTVIGIKTKTLAIPIKIGGLVHDKDRKFSFEIDPTSDYDSDLVSISEPIIRANRYEDTLFVSIKRENTLLTKEMNIKLRLNSNENFNIGHLHNSTLKIKFNDILLIPNWWNDWEMYFGPFYKEVFQQWMIVYYLGSDLTADIYTGAPGPVYFWRNMPEYPYPEWFPITFMHISLLKKYFDDHVVYPNGDNTQERIILP</sequence>
<dbReference type="InterPro" id="IPR032299">
    <property type="entry name" value="DUF4843"/>
</dbReference>
<evidence type="ECO:0000313" key="2">
    <source>
        <dbReference type="Proteomes" id="UP001500101"/>
    </source>
</evidence>
<dbReference type="Proteomes" id="UP001500101">
    <property type="component" value="Unassembled WGS sequence"/>
</dbReference>
<proteinExistence type="predicted"/>
<accession>A0ABP7YL33</accession>
<gene>
    <name evidence="1" type="ORF">GCM10022216_13510</name>
</gene>
<organism evidence="1 2">
    <name type="scientific">Sphingobacterium kyonggiense</name>
    <dbReference type="NCBI Taxonomy" id="714075"/>
    <lineage>
        <taxon>Bacteria</taxon>
        <taxon>Pseudomonadati</taxon>
        <taxon>Bacteroidota</taxon>
        <taxon>Sphingobacteriia</taxon>
        <taxon>Sphingobacteriales</taxon>
        <taxon>Sphingobacteriaceae</taxon>
        <taxon>Sphingobacterium</taxon>
    </lineage>
</organism>